<dbReference type="Gene3D" id="1.25.40.20">
    <property type="entry name" value="Ankyrin repeat-containing domain"/>
    <property type="match status" value="1"/>
</dbReference>
<protein>
    <submittedName>
        <fullName evidence="1">Uncharacterized protein</fullName>
    </submittedName>
</protein>
<dbReference type="AlphaFoldDB" id="A0A835Z1T5"/>
<dbReference type="InterPro" id="IPR036770">
    <property type="entry name" value="Ankyrin_rpt-contain_sf"/>
</dbReference>
<dbReference type="Proteomes" id="UP000664859">
    <property type="component" value="Unassembled WGS sequence"/>
</dbReference>
<keyword evidence="2" id="KW-1185">Reference proteome</keyword>
<evidence type="ECO:0000313" key="1">
    <source>
        <dbReference type="EMBL" id="KAG5184858.1"/>
    </source>
</evidence>
<dbReference type="EMBL" id="JAFCMP010000147">
    <property type="protein sequence ID" value="KAG5184858.1"/>
    <property type="molecule type" value="Genomic_DNA"/>
</dbReference>
<dbReference type="OrthoDB" id="194358at2759"/>
<name>A0A835Z1T5_9STRA</name>
<organism evidence="1 2">
    <name type="scientific">Tribonema minus</name>
    <dbReference type="NCBI Taxonomy" id="303371"/>
    <lineage>
        <taxon>Eukaryota</taxon>
        <taxon>Sar</taxon>
        <taxon>Stramenopiles</taxon>
        <taxon>Ochrophyta</taxon>
        <taxon>PX clade</taxon>
        <taxon>Xanthophyceae</taxon>
        <taxon>Tribonematales</taxon>
        <taxon>Tribonemataceae</taxon>
        <taxon>Tribonema</taxon>
    </lineage>
</organism>
<proteinExistence type="predicted"/>
<comment type="caution">
    <text evidence="1">The sequence shown here is derived from an EMBL/GenBank/DDBJ whole genome shotgun (WGS) entry which is preliminary data.</text>
</comment>
<gene>
    <name evidence="1" type="ORF">JKP88DRAFT_354314</name>
</gene>
<dbReference type="SUPFAM" id="SSF48403">
    <property type="entry name" value="Ankyrin repeat"/>
    <property type="match status" value="1"/>
</dbReference>
<sequence>MACVLHADDCTAAVASREDKLQSLFRTQATAAAQSPERLELALAADLTEEMLQRFCAEAPFHIALGAGGDRKVWRRLAQLSVDINELALVGAASTCNVATLQVVYQHLLNQRCDVHCSIWWITGVALAKHGDTGLCFAWLAPQNSNVEDAAGTWPEWFCSVLCGTAASNGHLASLQFLLDRTRGQALFGRYAPLHATDVVEEDVGEDAADIIRETMGWIGDTDSQEHYKSLLDCAAEGGDVRMVQWLLQQGHSVTPITFEVAAHNGHLHLVKHLAAQGYACDANVLYNTTLVGGGIPPAQMEWLRGRGGGDWSQAGMTEALLKRLASDHADATYALAQWLLAQGAQWPESIRELTRRGAPMHHVVWALQHGCGSGEGGWTAEHCEEAERSCRGLRRALHELGCPCECEERVAIMASIGELHM</sequence>
<reference evidence="1" key="1">
    <citation type="submission" date="2021-02" db="EMBL/GenBank/DDBJ databases">
        <title>First Annotated Genome of the Yellow-green Alga Tribonema minus.</title>
        <authorList>
            <person name="Mahan K.M."/>
        </authorList>
    </citation>
    <scope>NUCLEOTIDE SEQUENCE</scope>
    <source>
        <strain evidence="1">UTEX B ZZ1240</strain>
    </source>
</reference>
<accession>A0A835Z1T5</accession>
<evidence type="ECO:0000313" key="2">
    <source>
        <dbReference type="Proteomes" id="UP000664859"/>
    </source>
</evidence>